<dbReference type="RefSeq" id="WP_163991628.1">
    <property type="nucleotide sequence ID" value="NZ_WUEY01000018.1"/>
</dbReference>
<sequence length="78" mass="9111">MASHVLIVTKEAHRPVIAAQEGKGLSPFAWLKDFPRIAHRHFVGRRDRLDLEEAPDFMMRDLGFLDGHAPYREEDRMR</sequence>
<protein>
    <submittedName>
        <fullName evidence="1">Uncharacterized protein</fullName>
    </submittedName>
</protein>
<name>A0A6L9UBT2_9HYPH</name>
<comment type="caution">
    <text evidence="1">The sequence shown here is derived from an EMBL/GenBank/DDBJ whole genome shotgun (WGS) entry which is preliminary data.</text>
</comment>
<dbReference type="AlphaFoldDB" id="A0A6L9UBT2"/>
<organism evidence="1 2">
    <name type="scientific">Rhizobium lusitanum</name>
    <dbReference type="NCBI Taxonomy" id="293958"/>
    <lineage>
        <taxon>Bacteria</taxon>
        <taxon>Pseudomonadati</taxon>
        <taxon>Pseudomonadota</taxon>
        <taxon>Alphaproteobacteria</taxon>
        <taxon>Hyphomicrobiales</taxon>
        <taxon>Rhizobiaceae</taxon>
        <taxon>Rhizobium/Agrobacterium group</taxon>
        <taxon>Rhizobium</taxon>
    </lineage>
</organism>
<dbReference type="EMBL" id="WUEY01000018">
    <property type="protein sequence ID" value="NEI73455.1"/>
    <property type="molecule type" value="Genomic_DNA"/>
</dbReference>
<evidence type="ECO:0000313" key="1">
    <source>
        <dbReference type="EMBL" id="NEI73455.1"/>
    </source>
</evidence>
<gene>
    <name evidence="1" type="ORF">GR212_28280</name>
</gene>
<proteinExistence type="predicted"/>
<accession>A0A6L9UBT2</accession>
<dbReference type="Proteomes" id="UP000483035">
    <property type="component" value="Unassembled WGS sequence"/>
</dbReference>
<reference evidence="1 2" key="1">
    <citation type="submission" date="2019-12" db="EMBL/GenBank/DDBJ databases">
        <title>Rhizobium genotypes associated with high levels of biological nitrogen fixation by grain legumes in a temperate-maritime cropping system.</title>
        <authorList>
            <person name="Maluk M."/>
            <person name="Francesc Ferrando Molina F."/>
            <person name="Lopez Del Egido L."/>
            <person name="Lafos M."/>
            <person name="Langarica-Fuentes A."/>
            <person name="Gebre Yohannes G."/>
            <person name="Young M.W."/>
            <person name="Martin P."/>
            <person name="Gantlett R."/>
            <person name="Kenicer G."/>
            <person name="Hawes C."/>
            <person name="Begg G.S."/>
            <person name="Quilliam R.S."/>
            <person name="Squire G.R."/>
            <person name="Poole P.S."/>
            <person name="Young P.W."/>
            <person name="Iannetta P.M."/>
            <person name="James E.K."/>
        </authorList>
    </citation>
    <scope>NUCLEOTIDE SEQUENCE [LARGE SCALE GENOMIC DNA]</scope>
    <source>
        <strain evidence="1 2">JHI1118</strain>
    </source>
</reference>
<evidence type="ECO:0000313" key="2">
    <source>
        <dbReference type="Proteomes" id="UP000483035"/>
    </source>
</evidence>